<feature type="chain" id="PRO_5039427709" description="Sporulation protein" evidence="2">
    <location>
        <begin position="26"/>
        <end position="351"/>
    </location>
</feature>
<gene>
    <name evidence="3" type="ORF">BVG16_05550</name>
</gene>
<dbReference type="Pfam" id="PF01391">
    <property type="entry name" value="Collagen"/>
    <property type="match status" value="1"/>
</dbReference>
<comment type="caution">
    <text evidence="3">The sequence shown here is derived from an EMBL/GenBank/DDBJ whole genome shotgun (WGS) entry which is preliminary data.</text>
</comment>
<accession>A0A1T2XK64</accession>
<dbReference type="EMBL" id="MSZX01000002">
    <property type="protein sequence ID" value="OPA80208.1"/>
    <property type="molecule type" value="Genomic_DNA"/>
</dbReference>
<dbReference type="Proteomes" id="UP000190188">
    <property type="component" value="Unassembled WGS sequence"/>
</dbReference>
<dbReference type="RefSeq" id="WP_158081624.1">
    <property type="nucleotide sequence ID" value="NZ_MSZX01000002.1"/>
</dbReference>
<evidence type="ECO:0000256" key="2">
    <source>
        <dbReference type="SAM" id="SignalP"/>
    </source>
</evidence>
<evidence type="ECO:0008006" key="5">
    <source>
        <dbReference type="Google" id="ProtNLM"/>
    </source>
</evidence>
<feature type="region of interest" description="Disordered" evidence="1">
    <location>
        <begin position="231"/>
        <end position="250"/>
    </location>
</feature>
<dbReference type="STRING" id="1324314.BVG16_05550"/>
<feature type="region of interest" description="Disordered" evidence="1">
    <location>
        <begin position="324"/>
        <end position="351"/>
    </location>
</feature>
<feature type="compositionally biased region" description="Polar residues" evidence="1">
    <location>
        <begin position="324"/>
        <end position="342"/>
    </location>
</feature>
<proteinExistence type="predicted"/>
<protein>
    <recommendedName>
        <fullName evidence="5">Sporulation protein</fullName>
    </recommendedName>
</protein>
<dbReference type="OrthoDB" id="1707228at2"/>
<evidence type="ECO:0000256" key="1">
    <source>
        <dbReference type="SAM" id="MobiDB-lite"/>
    </source>
</evidence>
<dbReference type="PROSITE" id="PS51257">
    <property type="entry name" value="PROKAR_LIPOPROTEIN"/>
    <property type="match status" value="1"/>
</dbReference>
<name>A0A1T2XK64_9BACL</name>
<organism evidence="3 4">
    <name type="scientific">Paenibacillus selenitireducens</name>
    <dbReference type="NCBI Taxonomy" id="1324314"/>
    <lineage>
        <taxon>Bacteria</taxon>
        <taxon>Bacillati</taxon>
        <taxon>Bacillota</taxon>
        <taxon>Bacilli</taxon>
        <taxon>Bacillales</taxon>
        <taxon>Paenibacillaceae</taxon>
        <taxon>Paenibacillus</taxon>
    </lineage>
</organism>
<feature type="region of interest" description="Disordered" evidence="1">
    <location>
        <begin position="115"/>
        <end position="138"/>
    </location>
</feature>
<reference evidence="3 4" key="1">
    <citation type="submission" date="2017-01" db="EMBL/GenBank/DDBJ databases">
        <title>Genome analysis of Paenibacillus selenitrireducens ES3-24.</title>
        <authorList>
            <person name="Xu D."/>
            <person name="Yao R."/>
            <person name="Zheng S."/>
        </authorList>
    </citation>
    <scope>NUCLEOTIDE SEQUENCE [LARGE SCALE GENOMIC DNA]</scope>
    <source>
        <strain evidence="3 4">ES3-24</strain>
    </source>
</reference>
<keyword evidence="2" id="KW-0732">Signal</keyword>
<feature type="signal peptide" evidence="2">
    <location>
        <begin position="1"/>
        <end position="25"/>
    </location>
</feature>
<dbReference type="AlphaFoldDB" id="A0A1T2XK64"/>
<keyword evidence="4" id="KW-1185">Reference proteome</keyword>
<dbReference type="InterPro" id="IPR008160">
    <property type="entry name" value="Collagen"/>
</dbReference>
<sequence length="351" mass="36705">MRSVKTVGICLTAAAIMIGAMGVTGCSNNAANKVKTNSLDGRNNIAPYSTYNRGTVNPLGTGTNASRIGTNNAMEWSQKAADQIVKIPGVKTARVILMNRDAYVAVTLDNKVTPKSTAVPHHRGGGVTPRSLTGNMTGIDGVRGTTGTTGTPGAPGAPGAPGTYGTRGITGMPGIPGTPGTYGPRGTDGGMHGMNYGTNYRSNNTSTYGTNYGSMSGLDGRHPSTVRPYNATNPLANPTRGTNPTTRSASHDVTVTDALKLKIAHAVKHSVPQVNNVYVSANPDFVSRINGYANQFRNGNPITGIGEEFTALINRIFPARTGTTVTPNSYNPSTYRNPSNMNVPMKPSTYR</sequence>
<evidence type="ECO:0000313" key="4">
    <source>
        <dbReference type="Proteomes" id="UP000190188"/>
    </source>
</evidence>
<dbReference type="InterPro" id="IPR019076">
    <property type="entry name" value="Spore_lipoprot_YhcN/YlaJ-like"/>
</dbReference>
<evidence type="ECO:0000313" key="3">
    <source>
        <dbReference type="EMBL" id="OPA80208.1"/>
    </source>
</evidence>
<dbReference type="Pfam" id="PF09580">
    <property type="entry name" value="Spore_YhcN_YlaJ"/>
    <property type="match status" value="2"/>
</dbReference>